<feature type="region of interest" description="Disordered" evidence="13">
    <location>
        <begin position="409"/>
        <end position="440"/>
    </location>
</feature>
<dbReference type="RefSeq" id="WP_182618339.1">
    <property type="nucleotide sequence ID" value="NZ_BAAATF010000011.1"/>
</dbReference>
<feature type="transmembrane region" description="Helical" evidence="12">
    <location>
        <begin position="237"/>
        <end position="259"/>
    </location>
</feature>
<evidence type="ECO:0000256" key="6">
    <source>
        <dbReference type="ARBA" id="ARBA00022692"/>
    </source>
</evidence>
<feature type="transmembrane region" description="Helical" evidence="12">
    <location>
        <begin position="12"/>
        <end position="35"/>
    </location>
</feature>
<keyword evidence="4 12" id="KW-1003">Cell membrane</keyword>
<evidence type="ECO:0000256" key="12">
    <source>
        <dbReference type="PIRNR" id="PIRNR006446"/>
    </source>
</evidence>
<dbReference type="GO" id="GO:0019646">
    <property type="term" value="P:aerobic electron transport chain"/>
    <property type="evidence" value="ECO:0007669"/>
    <property type="project" value="InterPro"/>
</dbReference>
<sequence length="440" mass="46122">MEATELARLQFALLAAVHFLFVLLTLGLGPVVAVFNTRWARATGDRAVLFGNATRFWGQLYLVNYALGIAAGIVLELQFGLHFPGLLDVAGEVFGAPLAVETLAAFFLESTLLGLWVFGWHLFPRALHAAIFWAVVVTGYASAFAVMVANGFLRNPLGYALEGPPDEQVARITDVGALVTNPAALLSGLHVVGACLMAGGFVLVGVSAWHLRRVGGGLRRPTGPDEDLWRRSMRAGIWTGGLGVLLAQSFGYAQFGYLADGLGTNPAVGVLAEVMMRTADLVFLGALVLSLLLVGGALFRMRGRGALYAVLTALLPLPFVVGIAGWLVRELGRQPWVVQGVLRVDQLTSGQSARAVLVSLVLLVGLMVTLAVLDWWVLARLARAGTDRLVLGAAPADVLRDDGADPEVLLRFGGPDTGPGPGGGAAGGPVGGGPEPEGAR</sequence>
<dbReference type="InterPro" id="IPR002585">
    <property type="entry name" value="Cyt-d_ubiquinol_oxidase_su_1"/>
</dbReference>
<feature type="transmembrane region" description="Helical" evidence="12">
    <location>
        <begin position="355"/>
        <end position="378"/>
    </location>
</feature>
<evidence type="ECO:0000256" key="13">
    <source>
        <dbReference type="SAM" id="MobiDB-lite"/>
    </source>
</evidence>
<dbReference type="AlphaFoldDB" id="A0A7W3JAW0"/>
<evidence type="ECO:0000256" key="7">
    <source>
        <dbReference type="ARBA" id="ARBA00022723"/>
    </source>
</evidence>
<dbReference type="GO" id="GO:0046872">
    <property type="term" value="F:metal ion binding"/>
    <property type="evidence" value="ECO:0007669"/>
    <property type="project" value="UniProtKB-UniRule"/>
</dbReference>
<accession>A0A7W3JAW0</accession>
<proteinExistence type="inferred from homology"/>
<feature type="compositionally biased region" description="Gly residues" evidence="13">
    <location>
        <begin position="415"/>
        <end position="440"/>
    </location>
</feature>
<keyword evidence="11 12" id="KW-0472">Membrane</keyword>
<feature type="transmembrane region" description="Helical" evidence="12">
    <location>
        <begin position="279"/>
        <end position="299"/>
    </location>
</feature>
<gene>
    <name evidence="14" type="ORF">FHX71_003423</name>
</gene>
<keyword evidence="15" id="KW-1185">Reference proteome</keyword>
<keyword evidence="7 12" id="KW-0479">Metal-binding</keyword>
<feature type="transmembrane region" description="Helical" evidence="12">
    <location>
        <begin position="306"/>
        <end position="328"/>
    </location>
</feature>
<evidence type="ECO:0000256" key="9">
    <source>
        <dbReference type="ARBA" id="ARBA00022989"/>
    </source>
</evidence>
<keyword evidence="8 12" id="KW-0249">Electron transport</keyword>
<keyword evidence="3 12" id="KW-0813">Transport</keyword>
<evidence type="ECO:0000256" key="3">
    <source>
        <dbReference type="ARBA" id="ARBA00022448"/>
    </source>
</evidence>
<feature type="transmembrane region" description="Helical" evidence="12">
    <location>
        <begin position="56"/>
        <end position="75"/>
    </location>
</feature>
<name>A0A7W3JAW0_9MICO</name>
<evidence type="ECO:0000256" key="8">
    <source>
        <dbReference type="ARBA" id="ARBA00022982"/>
    </source>
</evidence>
<evidence type="ECO:0000313" key="15">
    <source>
        <dbReference type="Proteomes" id="UP000540568"/>
    </source>
</evidence>
<dbReference type="GO" id="GO:0005886">
    <property type="term" value="C:plasma membrane"/>
    <property type="evidence" value="ECO:0007669"/>
    <property type="project" value="UniProtKB-SubCell"/>
</dbReference>
<dbReference type="PIRSF" id="PIRSF006446">
    <property type="entry name" value="Cyt_quinol_oxidase_1"/>
    <property type="match status" value="1"/>
</dbReference>
<dbReference type="EMBL" id="JACGWV010000001">
    <property type="protein sequence ID" value="MBA8809481.1"/>
    <property type="molecule type" value="Genomic_DNA"/>
</dbReference>
<dbReference type="GO" id="GO:0020037">
    <property type="term" value="F:heme binding"/>
    <property type="evidence" value="ECO:0007669"/>
    <property type="project" value="TreeGrafter"/>
</dbReference>
<evidence type="ECO:0000256" key="2">
    <source>
        <dbReference type="ARBA" id="ARBA00009819"/>
    </source>
</evidence>
<dbReference type="GO" id="GO:0070069">
    <property type="term" value="C:cytochrome complex"/>
    <property type="evidence" value="ECO:0007669"/>
    <property type="project" value="UniProtKB-UniRule"/>
</dbReference>
<evidence type="ECO:0000313" key="14">
    <source>
        <dbReference type="EMBL" id="MBA8809481.1"/>
    </source>
</evidence>
<keyword evidence="6 12" id="KW-0812">Transmembrane</keyword>
<dbReference type="GO" id="GO:0009055">
    <property type="term" value="F:electron transfer activity"/>
    <property type="evidence" value="ECO:0007669"/>
    <property type="project" value="UniProtKB-UniRule"/>
</dbReference>
<keyword evidence="14" id="KW-0560">Oxidoreductase</keyword>
<dbReference type="Proteomes" id="UP000540568">
    <property type="component" value="Unassembled WGS sequence"/>
</dbReference>
<protein>
    <submittedName>
        <fullName evidence="14">Cytochrome d ubiquinol oxidase subunit I</fullName>
        <ecNumber evidence="14">1.10.3.-</ecNumber>
    </submittedName>
</protein>
<evidence type="ECO:0000256" key="10">
    <source>
        <dbReference type="ARBA" id="ARBA00023004"/>
    </source>
</evidence>
<reference evidence="14 15" key="1">
    <citation type="submission" date="2020-07" db="EMBL/GenBank/DDBJ databases">
        <title>Sequencing the genomes of 1000 actinobacteria strains.</title>
        <authorList>
            <person name="Klenk H.-P."/>
        </authorList>
    </citation>
    <scope>NUCLEOTIDE SEQUENCE [LARGE SCALE GENOMIC DNA]</scope>
    <source>
        <strain evidence="14 15">DSM 44121</strain>
    </source>
</reference>
<keyword evidence="9 12" id="KW-1133">Transmembrane helix</keyword>
<dbReference type="EC" id="1.10.3.-" evidence="14"/>
<comment type="similarity">
    <text evidence="2 12">Belongs to the cytochrome ubiquinol oxidase subunit 1 family.</text>
</comment>
<evidence type="ECO:0000256" key="5">
    <source>
        <dbReference type="ARBA" id="ARBA00022617"/>
    </source>
</evidence>
<dbReference type="GO" id="GO:0016682">
    <property type="term" value="F:oxidoreductase activity, acting on diphenols and related substances as donors, oxygen as acceptor"/>
    <property type="evidence" value="ECO:0007669"/>
    <property type="project" value="TreeGrafter"/>
</dbReference>
<evidence type="ECO:0000256" key="4">
    <source>
        <dbReference type="ARBA" id="ARBA00022475"/>
    </source>
</evidence>
<feature type="transmembrane region" description="Helical" evidence="12">
    <location>
        <begin position="130"/>
        <end position="153"/>
    </location>
</feature>
<evidence type="ECO:0000256" key="1">
    <source>
        <dbReference type="ARBA" id="ARBA00004651"/>
    </source>
</evidence>
<dbReference type="PANTHER" id="PTHR30365">
    <property type="entry name" value="CYTOCHROME D UBIQUINOL OXIDASE"/>
    <property type="match status" value="1"/>
</dbReference>
<comment type="subcellular location">
    <subcellularLocation>
        <location evidence="1">Cell membrane</location>
        <topology evidence="1">Multi-pass membrane protein</topology>
    </subcellularLocation>
</comment>
<evidence type="ECO:0000256" key="11">
    <source>
        <dbReference type="ARBA" id="ARBA00023136"/>
    </source>
</evidence>
<keyword evidence="10 12" id="KW-0408">Iron</keyword>
<keyword evidence="5 12" id="KW-0349">Heme</keyword>
<dbReference type="PANTHER" id="PTHR30365:SF15">
    <property type="entry name" value="CYTOCHROME BD UBIQUINOL OXIDASE SUBUNIT 1"/>
    <property type="match status" value="1"/>
</dbReference>
<dbReference type="Pfam" id="PF01654">
    <property type="entry name" value="Cyt_bd_oxida_I"/>
    <property type="match status" value="2"/>
</dbReference>
<feature type="transmembrane region" description="Helical" evidence="12">
    <location>
        <begin position="95"/>
        <end position="118"/>
    </location>
</feature>
<comment type="caution">
    <text evidence="14">The sequence shown here is derived from an EMBL/GenBank/DDBJ whole genome shotgun (WGS) entry which is preliminary data.</text>
</comment>
<feature type="transmembrane region" description="Helical" evidence="12">
    <location>
        <begin position="188"/>
        <end position="211"/>
    </location>
</feature>
<organism evidence="14 15">
    <name type="scientific">Promicromonospora sukumoe</name>
    <dbReference type="NCBI Taxonomy" id="88382"/>
    <lineage>
        <taxon>Bacteria</taxon>
        <taxon>Bacillati</taxon>
        <taxon>Actinomycetota</taxon>
        <taxon>Actinomycetes</taxon>
        <taxon>Micrococcales</taxon>
        <taxon>Promicromonosporaceae</taxon>
        <taxon>Promicromonospora</taxon>
    </lineage>
</organism>